<evidence type="ECO:0000313" key="1">
    <source>
        <dbReference type="EMBL" id="JAG08422.1"/>
    </source>
</evidence>
<gene>
    <name evidence="1" type="ORF">CM83_17885</name>
</gene>
<reference evidence="1" key="2">
    <citation type="submission" date="2014-07" db="EMBL/GenBank/DDBJ databases">
        <authorList>
            <person name="Hull J."/>
        </authorList>
    </citation>
    <scope>NUCLEOTIDE SEQUENCE</scope>
</reference>
<name>A0A0A9WJ12_LYGHE</name>
<organism evidence="1">
    <name type="scientific">Lygus hesperus</name>
    <name type="common">Western plant bug</name>
    <dbReference type="NCBI Taxonomy" id="30085"/>
    <lineage>
        <taxon>Eukaryota</taxon>
        <taxon>Metazoa</taxon>
        <taxon>Ecdysozoa</taxon>
        <taxon>Arthropoda</taxon>
        <taxon>Hexapoda</taxon>
        <taxon>Insecta</taxon>
        <taxon>Pterygota</taxon>
        <taxon>Neoptera</taxon>
        <taxon>Paraneoptera</taxon>
        <taxon>Hemiptera</taxon>
        <taxon>Heteroptera</taxon>
        <taxon>Panheteroptera</taxon>
        <taxon>Cimicomorpha</taxon>
        <taxon>Miridae</taxon>
        <taxon>Mirini</taxon>
        <taxon>Lygus</taxon>
    </lineage>
</organism>
<accession>A0A0A9WJ12</accession>
<sequence length="265" mass="28080">MRYVMCYRASSLQATSNPSTNTTNSIDTYMGEMSVSMANPAYYLNSTSNDGVNKVGKPFTITAFSLCTPTSDTSNNGKSSSGGVADDLNSACSPLTVNDELILIDSKTINKKCGEIVDPTSVSSVEKIGLPKVSTGGGSYVQSFVARTASTFTVCYRPYTASTNTTANTEPFQELVYSVSFVKQDVTVETADPSAATFIPMSPSASQFLTINLICATNSTACASCTTLRLVPGELVSCWSTIPNTVSSDNCITNTQIQFPNVFLS</sequence>
<dbReference type="AlphaFoldDB" id="A0A0A9WJ12"/>
<reference evidence="1" key="1">
    <citation type="journal article" date="2014" name="PLoS ONE">
        <title>Transcriptome-Based Identification of ABC Transporters in the Western Tarnished Plant Bug Lygus hesperus.</title>
        <authorList>
            <person name="Hull J.J."/>
            <person name="Chaney K."/>
            <person name="Geib S.M."/>
            <person name="Fabrick J.A."/>
            <person name="Brent C.S."/>
            <person name="Walsh D."/>
            <person name="Lavine L.C."/>
        </authorList>
    </citation>
    <scope>NUCLEOTIDE SEQUENCE</scope>
</reference>
<dbReference type="EMBL" id="GBHO01035182">
    <property type="protein sequence ID" value="JAG08422.1"/>
    <property type="molecule type" value="Transcribed_RNA"/>
</dbReference>
<proteinExistence type="predicted"/>
<protein>
    <submittedName>
        <fullName evidence="1">Uncharacterized protein</fullName>
    </submittedName>
</protein>